<dbReference type="InterPro" id="IPR057606">
    <property type="entry name" value="SynGAP1-like_PH"/>
</dbReference>
<dbReference type="SUPFAM" id="SSF49562">
    <property type="entry name" value="C2 domain (Calcium/lipid-binding domain, CaLB)"/>
    <property type="match status" value="1"/>
</dbReference>
<keyword evidence="4" id="KW-1185">Reference proteome</keyword>
<comment type="caution">
    <text evidence="3">The sequence shown here is derived from an EMBL/GenBank/DDBJ whole genome shotgun (WGS) entry which is preliminary data.</text>
</comment>
<accession>A0AAD9B9M1</accession>
<name>A0AAD9B9M1_DISEL</name>
<evidence type="ECO:0000313" key="4">
    <source>
        <dbReference type="Proteomes" id="UP001228049"/>
    </source>
</evidence>
<evidence type="ECO:0000256" key="1">
    <source>
        <dbReference type="SAM" id="MobiDB-lite"/>
    </source>
</evidence>
<reference evidence="3" key="1">
    <citation type="submission" date="2023-04" db="EMBL/GenBank/DDBJ databases">
        <title>Chromosome-level genome of Chaenocephalus aceratus.</title>
        <authorList>
            <person name="Park H."/>
        </authorList>
    </citation>
    <scope>NUCLEOTIDE SEQUENCE</scope>
    <source>
        <strain evidence="3">DE</strain>
        <tissue evidence="3">Muscle</tissue>
    </source>
</reference>
<dbReference type="PANTHER" id="PTHR10194">
    <property type="entry name" value="RAS GTPASE-ACTIVATING PROTEINS"/>
    <property type="match status" value="1"/>
</dbReference>
<sequence length="408" mass="45056">MQLRVSRSEDGVTHQIVCVGSSGQVCSERSPRRRSISGSGEQSAESPNSSPFRVPGFFSKRLKGSIKRTKTLLAVCEPLTARLAVCEPLTARLAVSRLAVCEPLTAPLAVCEPLTARLAVCEPLTARLAVCEPLTARLARAWLGKSPSQRAWLCKSPSRRAWLCKSPSQRSWLCVSPSQRSWLCVSPSQRWLVDRCLQEEAVVIETPPKGLAVIGSQDGEVSQDPLLTPCSAVESLDLNMEDDVFIKPLHSSILVTYSGGSKCFSCTSAAERDKWMENLRRTIQPNKDNCRRADNMLRLWIIEAKDLPPKKKYFCELCLDDVLYARTTSKPRNESLFWGEHFDFSGLPALHSITVHVPIMHLTCSGKPISAIMHLTCSGKPISPILTVTHMQQLESQLAPAGPDDRLL</sequence>
<feature type="non-terminal residue" evidence="3">
    <location>
        <position position="408"/>
    </location>
</feature>
<gene>
    <name evidence="3" type="ORF">KUDE01_027170</name>
</gene>
<evidence type="ECO:0000313" key="3">
    <source>
        <dbReference type="EMBL" id="KAK1879047.1"/>
    </source>
</evidence>
<dbReference type="AlphaFoldDB" id="A0AAD9B9M1"/>
<dbReference type="InterPro" id="IPR000008">
    <property type="entry name" value="C2_dom"/>
</dbReference>
<feature type="compositionally biased region" description="Polar residues" evidence="1">
    <location>
        <begin position="42"/>
        <end position="51"/>
    </location>
</feature>
<dbReference type="InterPro" id="IPR039360">
    <property type="entry name" value="Ras_GTPase"/>
</dbReference>
<dbReference type="InterPro" id="IPR035892">
    <property type="entry name" value="C2_domain_sf"/>
</dbReference>
<dbReference type="PROSITE" id="PS50004">
    <property type="entry name" value="C2"/>
    <property type="match status" value="1"/>
</dbReference>
<organism evidence="3 4">
    <name type="scientific">Dissostichus eleginoides</name>
    <name type="common">Patagonian toothfish</name>
    <name type="synonym">Dissostichus amissus</name>
    <dbReference type="NCBI Taxonomy" id="100907"/>
    <lineage>
        <taxon>Eukaryota</taxon>
        <taxon>Metazoa</taxon>
        <taxon>Chordata</taxon>
        <taxon>Craniata</taxon>
        <taxon>Vertebrata</taxon>
        <taxon>Euteleostomi</taxon>
        <taxon>Actinopterygii</taxon>
        <taxon>Neopterygii</taxon>
        <taxon>Teleostei</taxon>
        <taxon>Neoteleostei</taxon>
        <taxon>Acanthomorphata</taxon>
        <taxon>Eupercaria</taxon>
        <taxon>Perciformes</taxon>
        <taxon>Notothenioidei</taxon>
        <taxon>Nototheniidae</taxon>
        <taxon>Dissostichus</taxon>
    </lineage>
</organism>
<proteinExistence type="predicted"/>
<dbReference type="PANTHER" id="PTHR10194:SF52">
    <property type="entry name" value="RAS GTPASE-ACTIVATING PROTEIN NGAP"/>
    <property type="match status" value="1"/>
</dbReference>
<dbReference type="Proteomes" id="UP001228049">
    <property type="component" value="Unassembled WGS sequence"/>
</dbReference>
<dbReference type="Gene3D" id="2.60.40.150">
    <property type="entry name" value="C2 domain"/>
    <property type="match status" value="1"/>
</dbReference>
<dbReference type="Pfam" id="PF25321">
    <property type="entry name" value="PH_RASGAP"/>
    <property type="match status" value="1"/>
</dbReference>
<protein>
    <submittedName>
        <fullName evidence="3">Ras GTPase-activating protein nGAP</fullName>
    </submittedName>
</protein>
<feature type="domain" description="C2" evidence="2">
    <location>
        <begin position="275"/>
        <end position="395"/>
    </location>
</feature>
<dbReference type="EMBL" id="JASDAP010000026">
    <property type="protein sequence ID" value="KAK1879047.1"/>
    <property type="molecule type" value="Genomic_DNA"/>
</dbReference>
<feature type="region of interest" description="Disordered" evidence="1">
    <location>
        <begin position="25"/>
        <end position="52"/>
    </location>
</feature>
<evidence type="ECO:0000259" key="2">
    <source>
        <dbReference type="PROSITE" id="PS50004"/>
    </source>
</evidence>
<dbReference type="SUPFAM" id="SSF50729">
    <property type="entry name" value="PH domain-like"/>
    <property type="match status" value="1"/>
</dbReference>